<proteinExistence type="predicted"/>
<keyword evidence="2" id="KW-1185">Reference proteome</keyword>
<protein>
    <submittedName>
        <fullName evidence="1">Uncharacterized protein</fullName>
    </submittedName>
</protein>
<gene>
    <name evidence="1" type="ORF">NDU88_001091</name>
</gene>
<organism evidence="1 2">
    <name type="scientific">Pleurodeles waltl</name>
    <name type="common">Iberian ribbed newt</name>
    <dbReference type="NCBI Taxonomy" id="8319"/>
    <lineage>
        <taxon>Eukaryota</taxon>
        <taxon>Metazoa</taxon>
        <taxon>Chordata</taxon>
        <taxon>Craniata</taxon>
        <taxon>Vertebrata</taxon>
        <taxon>Euteleostomi</taxon>
        <taxon>Amphibia</taxon>
        <taxon>Batrachia</taxon>
        <taxon>Caudata</taxon>
        <taxon>Salamandroidea</taxon>
        <taxon>Salamandridae</taxon>
        <taxon>Pleurodelinae</taxon>
        <taxon>Pleurodeles</taxon>
    </lineage>
</organism>
<name>A0AAV7MTQ9_PLEWA</name>
<reference evidence="1" key="1">
    <citation type="journal article" date="2022" name="bioRxiv">
        <title>Sequencing and chromosome-scale assembly of the giantPleurodeles waltlgenome.</title>
        <authorList>
            <person name="Brown T."/>
            <person name="Elewa A."/>
            <person name="Iarovenko S."/>
            <person name="Subramanian E."/>
            <person name="Araus A.J."/>
            <person name="Petzold A."/>
            <person name="Susuki M."/>
            <person name="Suzuki K.-i.T."/>
            <person name="Hayashi T."/>
            <person name="Toyoda A."/>
            <person name="Oliveira C."/>
            <person name="Osipova E."/>
            <person name="Leigh N.D."/>
            <person name="Simon A."/>
            <person name="Yun M.H."/>
        </authorList>
    </citation>
    <scope>NUCLEOTIDE SEQUENCE</scope>
    <source>
        <strain evidence="1">20211129_DDA</strain>
        <tissue evidence="1">Liver</tissue>
    </source>
</reference>
<accession>A0AAV7MTQ9</accession>
<dbReference type="AlphaFoldDB" id="A0AAV7MTQ9"/>
<sequence length="193" mass="22040">MQAMTGLSPFIIMHSREPSTNNNWWWLQELDCKVVWSEETVKENISRGMLTYKKYYDEEHSVKEMFSTKDDGVKLPKKVQKGNSRFSDMSVMEEVSTNLKVSEIGRKAMHRDYHIGRKMTESEELQFDEKSEEDAVLVALEDNCGGGAENNGAVMNYIPSGGDLHSFEGQSESMSEFVVAVVHPAWLKVYVKE</sequence>
<evidence type="ECO:0000313" key="2">
    <source>
        <dbReference type="Proteomes" id="UP001066276"/>
    </source>
</evidence>
<comment type="caution">
    <text evidence="1">The sequence shown here is derived from an EMBL/GenBank/DDBJ whole genome shotgun (WGS) entry which is preliminary data.</text>
</comment>
<evidence type="ECO:0000313" key="1">
    <source>
        <dbReference type="EMBL" id="KAJ1103670.1"/>
    </source>
</evidence>
<dbReference type="EMBL" id="JANPWB010000013">
    <property type="protein sequence ID" value="KAJ1103670.1"/>
    <property type="molecule type" value="Genomic_DNA"/>
</dbReference>
<dbReference type="Proteomes" id="UP001066276">
    <property type="component" value="Chromosome 9"/>
</dbReference>